<proteinExistence type="predicted"/>
<name>A0A8S0ZJK1_ARCPL</name>
<reference evidence="2 3" key="1">
    <citation type="submission" date="2020-04" db="EMBL/GenBank/DDBJ databases">
        <authorList>
            <person name="Wallbank WR R."/>
            <person name="Pardo Diaz C."/>
            <person name="Kozak K."/>
            <person name="Martin S."/>
            <person name="Jiggins C."/>
            <person name="Moest M."/>
            <person name="Warren A I."/>
            <person name="Byers J.R.P. K."/>
            <person name="Montejo-Kovacevich G."/>
            <person name="Yen C E."/>
        </authorList>
    </citation>
    <scope>NUCLEOTIDE SEQUENCE [LARGE SCALE GENOMIC DNA]</scope>
</reference>
<evidence type="ECO:0000313" key="2">
    <source>
        <dbReference type="EMBL" id="CAB3233498.1"/>
    </source>
</evidence>
<feature type="region of interest" description="Disordered" evidence="1">
    <location>
        <begin position="60"/>
        <end position="88"/>
    </location>
</feature>
<gene>
    <name evidence="2" type="ORF">APLA_LOCUS6108</name>
</gene>
<evidence type="ECO:0000256" key="1">
    <source>
        <dbReference type="SAM" id="MobiDB-lite"/>
    </source>
</evidence>
<dbReference type="EMBL" id="CADEBD010000293">
    <property type="protein sequence ID" value="CAB3233498.1"/>
    <property type="molecule type" value="Genomic_DNA"/>
</dbReference>
<dbReference type="AlphaFoldDB" id="A0A8S0ZJK1"/>
<comment type="caution">
    <text evidence="2">The sequence shown here is derived from an EMBL/GenBank/DDBJ whole genome shotgun (WGS) entry which is preliminary data.</text>
</comment>
<protein>
    <submittedName>
        <fullName evidence="2">Uncharacterized protein</fullName>
    </submittedName>
</protein>
<dbReference type="Proteomes" id="UP000494256">
    <property type="component" value="Unassembled WGS sequence"/>
</dbReference>
<sequence>MCDSAYHPREGHRSEFDREAAMFATVDDDSSRHATASDLSRCRETGLRWARVRAVRLRRDAARPRLETAPTATPHVRERSAPLSNMLG</sequence>
<dbReference type="OrthoDB" id="283111at2759"/>
<accession>A0A8S0ZJK1</accession>
<organism evidence="2 3">
    <name type="scientific">Arctia plantaginis</name>
    <name type="common">Wood tiger moth</name>
    <name type="synonym">Phalaena plantaginis</name>
    <dbReference type="NCBI Taxonomy" id="874455"/>
    <lineage>
        <taxon>Eukaryota</taxon>
        <taxon>Metazoa</taxon>
        <taxon>Ecdysozoa</taxon>
        <taxon>Arthropoda</taxon>
        <taxon>Hexapoda</taxon>
        <taxon>Insecta</taxon>
        <taxon>Pterygota</taxon>
        <taxon>Neoptera</taxon>
        <taxon>Endopterygota</taxon>
        <taxon>Lepidoptera</taxon>
        <taxon>Glossata</taxon>
        <taxon>Ditrysia</taxon>
        <taxon>Noctuoidea</taxon>
        <taxon>Erebidae</taxon>
        <taxon>Arctiinae</taxon>
        <taxon>Arctia</taxon>
    </lineage>
</organism>
<evidence type="ECO:0000313" key="3">
    <source>
        <dbReference type="Proteomes" id="UP000494256"/>
    </source>
</evidence>